<dbReference type="EMBL" id="CP046884">
    <property type="protein sequence ID" value="QNQ91407.1"/>
    <property type="molecule type" value="Genomic_DNA"/>
</dbReference>
<protein>
    <recommendedName>
        <fullName evidence="2">Nuclease SbcCD subunit D</fullName>
    </recommendedName>
</protein>
<evidence type="ECO:0000256" key="2">
    <source>
        <dbReference type="ARBA" id="ARBA00013365"/>
    </source>
</evidence>
<proteinExistence type="inferred from homology"/>
<name>A0A7H0SS82_9CORY</name>
<keyword evidence="4" id="KW-0378">Hydrolase</keyword>
<evidence type="ECO:0000256" key="5">
    <source>
        <dbReference type="ARBA" id="ARBA00022839"/>
    </source>
</evidence>
<sequence length="395" mass="43849">MTKNNSGVTFLHTSDLQIGMVSKQLGDSGQTRFSDDRIGVISQLGDIAHQYSCEFILVAGDAFEHPSLSPDTAHAALAALNQLPVPVFLLAGNHDPLIAGSLMDQADKLDNIRVFRDSKPIEFSDGVELVGAPLLSKYVDVDVASEALENLTPTHKVRILIAHGQVSQRSYDTPSAVIDLSRLQECLDQGIIDYVALGDTHSTMSLEPKERIWFSGTPETTDFCDKSTGVERNEVNSGHALVVTVEKQHPDDATVSVHQVDTGRWVWEALHWELDNRENIDSFLHQLDSYPDKQRTVIKYSLSGTLNATDTAYLQQELQKREEIFVCLRQRQRLMELYLEPNEDELADLGVTGFNAAALNELQSLSQGEDHRAHTAREAINLFFRLAQRVGSASK</sequence>
<dbReference type="Pfam" id="PF00149">
    <property type="entry name" value="Metallophos"/>
    <property type="match status" value="1"/>
</dbReference>
<evidence type="ECO:0000313" key="8">
    <source>
        <dbReference type="Proteomes" id="UP000516320"/>
    </source>
</evidence>
<dbReference type="InterPro" id="IPR050535">
    <property type="entry name" value="DNA_Repair-Maintenance_Comp"/>
</dbReference>
<evidence type="ECO:0000256" key="1">
    <source>
        <dbReference type="ARBA" id="ARBA00010555"/>
    </source>
</evidence>
<reference evidence="7 8" key="1">
    <citation type="submission" date="2019-12" db="EMBL/GenBank/DDBJ databases">
        <title>Corynebacterium sp. nov., isolated from feces of the Anser Albifrons in China.</title>
        <authorList>
            <person name="Liu Q."/>
        </authorList>
    </citation>
    <scope>NUCLEOTIDE SEQUENCE [LARGE SCALE GENOMIC DNA]</scope>
    <source>
        <strain evidence="7 8">4H37-19</strain>
    </source>
</reference>
<dbReference type="InterPro" id="IPR014577">
    <property type="entry name" value="UCP033093_metalloPase"/>
</dbReference>
<dbReference type="GO" id="GO:0004527">
    <property type="term" value="F:exonuclease activity"/>
    <property type="evidence" value="ECO:0007669"/>
    <property type="project" value="UniProtKB-KW"/>
</dbReference>
<gene>
    <name evidence="7" type="ORF">GP475_04750</name>
</gene>
<evidence type="ECO:0000256" key="3">
    <source>
        <dbReference type="ARBA" id="ARBA00022722"/>
    </source>
</evidence>
<dbReference type="CDD" id="cd00840">
    <property type="entry name" value="MPP_Mre11_N"/>
    <property type="match status" value="1"/>
</dbReference>
<dbReference type="InterPro" id="IPR041796">
    <property type="entry name" value="Mre11_N"/>
</dbReference>
<dbReference type="AlphaFoldDB" id="A0A7H0SS82"/>
<dbReference type="PANTHER" id="PTHR30337">
    <property type="entry name" value="COMPONENT OF ATP-DEPENDENT DSDNA EXONUCLEASE"/>
    <property type="match status" value="1"/>
</dbReference>
<dbReference type="KEGG" id="cpoy:GP475_04750"/>
<feature type="domain" description="Calcineurin-like phosphoesterase" evidence="6">
    <location>
        <begin position="9"/>
        <end position="201"/>
    </location>
</feature>
<dbReference type="PANTHER" id="PTHR30337:SF0">
    <property type="entry name" value="NUCLEASE SBCCD SUBUNIT D"/>
    <property type="match status" value="1"/>
</dbReference>
<dbReference type="Proteomes" id="UP000516320">
    <property type="component" value="Chromosome"/>
</dbReference>
<dbReference type="InterPro" id="IPR004843">
    <property type="entry name" value="Calcineurin-like_PHP"/>
</dbReference>
<accession>A0A7H0SS82</accession>
<evidence type="ECO:0000259" key="6">
    <source>
        <dbReference type="Pfam" id="PF00149"/>
    </source>
</evidence>
<keyword evidence="5 7" id="KW-0269">Exonuclease</keyword>
<dbReference type="SUPFAM" id="SSF56300">
    <property type="entry name" value="Metallo-dependent phosphatases"/>
    <property type="match status" value="1"/>
</dbReference>
<evidence type="ECO:0000313" key="7">
    <source>
        <dbReference type="EMBL" id="QNQ91407.1"/>
    </source>
</evidence>
<keyword evidence="3" id="KW-0540">Nuclease</keyword>
<organism evidence="7 8">
    <name type="scientific">Corynebacterium poyangense</name>
    <dbReference type="NCBI Taxonomy" id="2684405"/>
    <lineage>
        <taxon>Bacteria</taxon>
        <taxon>Bacillati</taxon>
        <taxon>Actinomycetota</taxon>
        <taxon>Actinomycetes</taxon>
        <taxon>Mycobacteriales</taxon>
        <taxon>Corynebacteriaceae</taxon>
        <taxon>Corynebacterium</taxon>
    </lineage>
</organism>
<evidence type="ECO:0000256" key="4">
    <source>
        <dbReference type="ARBA" id="ARBA00022801"/>
    </source>
</evidence>
<dbReference type="PIRSF" id="PIRSF033093">
    <property type="entry name" value="UCP_ML1119"/>
    <property type="match status" value="1"/>
</dbReference>
<dbReference type="InterPro" id="IPR029052">
    <property type="entry name" value="Metallo-depent_PP-like"/>
</dbReference>
<comment type="similarity">
    <text evidence="1">Belongs to the SbcD family.</text>
</comment>
<dbReference type="Gene3D" id="3.60.21.10">
    <property type="match status" value="1"/>
</dbReference>
<keyword evidence="8" id="KW-1185">Reference proteome</keyword>